<organism evidence="2 3">
    <name type="scientific">Venturia nashicola</name>
    <dbReference type="NCBI Taxonomy" id="86259"/>
    <lineage>
        <taxon>Eukaryota</taxon>
        <taxon>Fungi</taxon>
        <taxon>Dikarya</taxon>
        <taxon>Ascomycota</taxon>
        <taxon>Pezizomycotina</taxon>
        <taxon>Dothideomycetes</taxon>
        <taxon>Pleosporomycetidae</taxon>
        <taxon>Venturiales</taxon>
        <taxon>Venturiaceae</taxon>
        <taxon>Venturia</taxon>
    </lineage>
</organism>
<proteinExistence type="predicted"/>
<dbReference type="Gene3D" id="3.40.50.300">
    <property type="entry name" value="P-loop containing nucleotide triphosphate hydrolases"/>
    <property type="match status" value="2"/>
</dbReference>
<dbReference type="GO" id="GO:0003677">
    <property type="term" value="F:DNA binding"/>
    <property type="evidence" value="ECO:0007669"/>
    <property type="project" value="InterPro"/>
</dbReference>
<protein>
    <submittedName>
        <fullName evidence="2">Putative p-loop containing nucleoside triphosphate hydrolase protein</fullName>
    </submittedName>
</protein>
<dbReference type="GO" id="GO:0016787">
    <property type="term" value="F:hydrolase activity"/>
    <property type="evidence" value="ECO:0007669"/>
    <property type="project" value="UniProtKB-KW"/>
</dbReference>
<dbReference type="Proteomes" id="UP000298493">
    <property type="component" value="Unassembled WGS sequence"/>
</dbReference>
<dbReference type="GO" id="GO:0005524">
    <property type="term" value="F:ATP binding"/>
    <property type="evidence" value="ECO:0007669"/>
    <property type="project" value="InterPro"/>
</dbReference>
<name>A0A4Z1PIW5_9PEZI</name>
<dbReference type="SUPFAM" id="SSF52540">
    <property type="entry name" value="P-loop containing nucleoside triphosphate hydrolases"/>
    <property type="match status" value="1"/>
</dbReference>
<gene>
    <name evidence="2" type="ORF">E6O75_ATG03554</name>
</gene>
<sequence length="730" mass="81480">MCRASSHDAFKKKKHQLRKPLVPSPEQQAIAKLSQTQNVVVSARPGSGKTATAEAIVAANPDLRIAVITYSKSLQLETARRLDDYPSCDVYTFHAMAGKLFPSAAPVQNDSILRKLRKTKVPPSWNGDLYNLIILDELQDCTDDLFWLVHAFVSAVTRAAGGKAPQIVCLGDERQAIYQFRGSDARFLSLSPSVMDVISPYPWSHLPLSKSFRLSHQTSDFVNKVFLNGEQYITGSHDGPKPIYMHGDMDGRVWAMADKLVPLIEKYGPECTAIIAPHIKSNGPLTILTNILSEHYKLPIAVSISDEVTLQDEVISGKICVTTYHQFKGSERDLVIVCGVDASYFTYLARDLPDDSCPNSTFVALTRARQQLVVLHHSAQPPMPFIDVQQLHQTANVIDLTYTGLQEPNPVGRPIQLGLRLNKNTFASEMVRHIPIESLDEICETYLVIKILAPPLPERQHINAPDKVLTRETEQHYEAVSDLNGLAVVAAYELSLLGTLTTLGHSPRKSIPAVPEEIDALAAWLCEEACGYEAVVSGYKPRKIQMHGHKFDWLGPYLSAARERLVEQFVDTKHLKFEVELKERDFLVEETTTGQVQTTCLSGRADIVQYDKMLKSNRKSATSSIDLHDQPGVSIWEIKFASQLSPEHAIQACVYAYLWCRRTKSSSPPRIILFNVRDGEKWEIKPLGGIEGLGTVVKETLRARYTSRGEPSTDEFLKKCRKTSAEVEKK</sequence>
<dbReference type="InterPro" id="IPR027417">
    <property type="entry name" value="P-loop_NTPase"/>
</dbReference>
<accession>A0A4Z1PIW5</accession>
<evidence type="ECO:0000313" key="2">
    <source>
        <dbReference type="EMBL" id="TID25691.1"/>
    </source>
</evidence>
<keyword evidence="2" id="KW-0378">Hydrolase</keyword>
<reference evidence="2 3" key="1">
    <citation type="submission" date="2019-04" db="EMBL/GenBank/DDBJ databases">
        <title>High contiguity whole genome sequence and gene annotation resource for two Venturia nashicola isolates.</title>
        <authorList>
            <person name="Prokchorchik M."/>
            <person name="Won K."/>
            <person name="Lee Y."/>
            <person name="Choi E.D."/>
            <person name="Segonzac C."/>
            <person name="Sohn K.H."/>
        </authorList>
    </citation>
    <scope>NUCLEOTIDE SEQUENCE [LARGE SCALE GENOMIC DNA]</scope>
    <source>
        <strain evidence="2 3">PRI2</strain>
    </source>
</reference>
<dbReference type="PANTHER" id="PTHR11070:SF66">
    <property type="entry name" value="UVRD-LIKE HELICASE C-TERMINAL DOMAIN-CONTAINING PROTEIN"/>
    <property type="match status" value="1"/>
</dbReference>
<evidence type="ECO:0000256" key="1">
    <source>
        <dbReference type="SAM" id="MobiDB-lite"/>
    </source>
</evidence>
<evidence type="ECO:0000313" key="3">
    <source>
        <dbReference type="Proteomes" id="UP000298493"/>
    </source>
</evidence>
<keyword evidence="3" id="KW-1185">Reference proteome</keyword>
<comment type="caution">
    <text evidence="2">The sequence shown here is derived from an EMBL/GenBank/DDBJ whole genome shotgun (WGS) entry which is preliminary data.</text>
</comment>
<dbReference type="EMBL" id="SNSC02000003">
    <property type="protein sequence ID" value="TID25691.1"/>
    <property type="molecule type" value="Genomic_DNA"/>
</dbReference>
<dbReference type="AlphaFoldDB" id="A0A4Z1PIW5"/>
<dbReference type="GO" id="GO:0005634">
    <property type="term" value="C:nucleus"/>
    <property type="evidence" value="ECO:0007669"/>
    <property type="project" value="TreeGrafter"/>
</dbReference>
<dbReference type="Pfam" id="PF13245">
    <property type="entry name" value="AAA_19"/>
    <property type="match status" value="1"/>
</dbReference>
<dbReference type="GO" id="GO:0000725">
    <property type="term" value="P:recombinational repair"/>
    <property type="evidence" value="ECO:0007669"/>
    <property type="project" value="TreeGrafter"/>
</dbReference>
<dbReference type="PANTHER" id="PTHR11070">
    <property type="entry name" value="UVRD / RECB / PCRA DNA HELICASE FAMILY MEMBER"/>
    <property type="match status" value="1"/>
</dbReference>
<dbReference type="STRING" id="86259.A0A4Z1PIW5"/>
<feature type="region of interest" description="Disordered" evidence="1">
    <location>
        <begin position="1"/>
        <end position="25"/>
    </location>
</feature>
<dbReference type="InterPro" id="IPR000212">
    <property type="entry name" value="DNA_helicase_UvrD/REP"/>
</dbReference>
<dbReference type="GO" id="GO:0043138">
    <property type="term" value="F:3'-5' DNA helicase activity"/>
    <property type="evidence" value="ECO:0007669"/>
    <property type="project" value="TreeGrafter"/>
</dbReference>